<accession>A0A0T5VQS2</accession>
<evidence type="ECO:0000313" key="3">
    <source>
        <dbReference type="Proteomes" id="UP000051950"/>
    </source>
</evidence>
<protein>
    <submittedName>
        <fullName evidence="2">Uncharacterized protein</fullName>
    </submittedName>
</protein>
<dbReference type="AlphaFoldDB" id="A0A0T5VQS2"/>
<proteinExistence type="predicted"/>
<comment type="caution">
    <text evidence="2">The sequence shown here is derived from an EMBL/GenBank/DDBJ whole genome shotgun (WGS) entry which is preliminary data.</text>
</comment>
<keyword evidence="1" id="KW-0812">Transmembrane</keyword>
<evidence type="ECO:0000256" key="1">
    <source>
        <dbReference type="SAM" id="Phobius"/>
    </source>
</evidence>
<dbReference type="EMBL" id="LMZQ01000005">
    <property type="protein sequence ID" value="KRT16215.1"/>
    <property type="molecule type" value="Genomic_DNA"/>
</dbReference>
<name>A0A0T5VQS2_9SPHI</name>
<keyword evidence="3" id="KW-1185">Reference proteome</keyword>
<feature type="transmembrane region" description="Helical" evidence="1">
    <location>
        <begin position="6"/>
        <end position="26"/>
    </location>
</feature>
<dbReference type="STRING" id="687842.ASU31_08535"/>
<organism evidence="2 3">
    <name type="scientific">Pedobacter ginsenosidimutans</name>
    <dbReference type="NCBI Taxonomy" id="687842"/>
    <lineage>
        <taxon>Bacteria</taxon>
        <taxon>Pseudomonadati</taxon>
        <taxon>Bacteroidota</taxon>
        <taxon>Sphingobacteriia</taxon>
        <taxon>Sphingobacteriales</taxon>
        <taxon>Sphingobacteriaceae</taxon>
        <taxon>Pedobacter</taxon>
    </lineage>
</organism>
<keyword evidence="1" id="KW-1133">Transmembrane helix</keyword>
<dbReference type="Proteomes" id="UP000051950">
    <property type="component" value="Unassembled WGS sequence"/>
</dbReference>
<keyword evidence="1" id="KW-0472">Membrane</keyword>
<evidence type="ECO:0000313" key="2">
    <source>
        <dbReference type="EMBL" id="KRT16215.1"/>
    </source>
</evidence>
<sequence length="96" mass="10408">MFIKQINATAILVISNGYIGLMLMAINSPASQLAAKPLVYSIGSDVPFTSLVKIGKNNIKTKVSAAKKSQIDCILCIMNVKCIGTNLAFFEKRKKD</sequence>
<reference evidence="2 3" key="1">
    <citation type="submission" date="2015-11" db="EMBL/GenBank/DDBJ databases">
        <title>Sequence of Pedobacter ginsenosidimutans.</title>
        <authorList>
            <person name="Carson E."/>
            <person name="Keyser V."/>
            <person name="Newman J."/>
            <person name="Miller J."/>
        </authorList>
    </citation>
    <scope>NUCLEOTIDE SEQUENCE [LARGE SCALE GENOMIC DNA]</scope>
    <source>
        <strain evidence="2 3">KACC 14530</strain>
    </source>
</reference>
<gene>
    <name evidence="2" type="ORF">ASU31_08535</name>
</gene>